<dbReference type="Proteomes" id="UP000799753">
    <property type="component" value="Unassembled WGS sequence"/>
</dbReference>
<dbReference type="AlphaFoldDB" id="A0A6A6RL45"/>
<protein>
    <submittedName>
        <fullName evidence="1">Uncharacterized protein</fullName>
    </submittedName>
</protein>
<reference evidence="1" key="1">
    <citation type="journal article" date="2020" name="Stud. Mycol.">
        <title>101 Dothideomycetes genomes: a test case for predicting lifestyles and emergence of pathogens.</title>
        <authorList>
            <person name="Haridas S."/>
            <person name="Albert R."/>
            <person name="Binder M."/>
            <person name="Bloem J."/>
            <person name="Labutti K."/>
            <person name="Salamov A."/>
            <person name="Andreopoulos B."/>
            <person name="Baker S."/>
            <person name="Barry K."/>
            <person name="Bills G."/>
            <person name="Bluhm B."/>
            <person name="Cannon C."/>
            <person name="Castanera R."/>
            <person name="Culley D."/>
            <person name="Daum C."/>
            <person name="Ezra D."/>
            <person name="Gonzalez J."/>
            <person name="Henrissat B."/>
            <person name="Kuo A."/>
            <person name="Liang C."/>
            <person name="Lipzen A."/>
            <person name="Lutzoni F."/>
            <person name="Magnuson J."/>
            <person name="Mondo S."/>
            <person name="Nolan M."/>
            <person name="Ohm R."/>
            <person name="Pangilinan J."/>
            <person name="Park H.-J."/>
            <person name="Ramirez L."/>
            <person name="Alfaro M."/>
            <person name="Sun H."/>
            <person name="Tritt A."/>
            <person name="Yoshinaga Y."/>
            <person name="Zwiers L.-H."/>
            <person name="Turgeon B."/>
            <person name="Goodwin S."/>
            <person name="Spatafora J."/>
            <person name="Crous P."/>
            <person name="Grigoriev I."/>
        </authorList>
    </citation>
    <scope>NUCLEOTIDE SEQUENCE</scope>
    <source>
        <strain evidence="1">CBS 473.64</strain>
    </source>
</reference>
<evidence type="ECO:0000313" key="2">
    <source>
        <dbReference type="Proteomes" id="UP000799753"/>
    </source>
</evidence>
<gene>
    <name evidence="1" type="ORF">P280DRAFT_511720</name>
</gene>
<dbReference type="OrthoDB" id="3801236at2759"/>
<evidence type="ECO:0000313" key="1">
    <source>
        <dbReference type="EMBL" id="KAF2634734.1"/>
    </source>
</evidence>
<sequence>MEEAAYDTFTADITQPTTATIDSKMTADITKPAAAMGDSKTTADTEVAKVIELHNQIVLLPPQSIFIRCDSMISIQTNDGRGIYEQMLIAAKTPLLIVASGRGLVCSTTQDLGPKFAAGWNKMPDELKLRILGFALIKEEDINYDHGANVPLGWARFKRTLLYKFLKSTPDIARLTTEAYYSNNSVQLHIHMGRDYSYTFSYPKAGRFIRVLYIKC</sequence>
<keyword evidence="2" id="KW-1185">Reference proteome</keyword>
<dbReference type="EMBL" id="MU006815">
    <property type="protein sequence ID" value="KAF2634734.1"/>
    <property type="molecule type" value="Genomic_DNA"/>
</dbReference>
<proteinExistence type="predicted"/>
<name>A0A6A6RL45_9PLEO</name>
<organism evidence="1 2">
    <name type="scientific">Massarina eburnea CBS 473.64</name>
    <dbReference type="NCBI Taxonomy" id="1395130"/>
    <lineage>
        <taxon>Eukaryota</taxon>
        <taxon>Fungi</taxon>
        <taxon>Dikarya</taxon>
        <taxon>Ascomycota</taxon>
        <taxon>Pezizomycotina</taxon>
        <taxon>Dothideomycetes</taxon>
        <taxon>Pleosporomycetidae</taxon>
        <taxon>Pleosporales</taxon>
        <taxon>Massarineae</taxon>
        <taxon>Massarinaceae</taxon>
        <taxon>Massarina</taxon>
    </lineage>
</organism>
<accession>A0A6A6RL45</accession>